<protein>
    <submittedName>
        <fullName evidence="1">Uncharacterized protein</fullName>
    </submittedName>
</protein>
<organism evidence="1 2">
    <name type="scientific">Actinomadura litoris</name>
    <dbReference type="NCBI Taxonomy" id="2678616"/>
    <lineage>
        <taxon>Bacteria</taxon>
        <taxon>Bacillati</taxon>
        <taxon>Actinomycetota</taxon>
        <taxon>Actinomycetes</taxon>
        <taxon>Streptosporangiales</taxon>
        <taxon>Thermomonosporaceae</taxon>
        <taxon>Actinomadura</taxon>
    </lineage>
</organism>
<proteinExistence type="predicted"/>
<keyword evidence="2" id="KW-1185">Reference proteome</keyword>
<evidence type="ECO:0000313" key="1">
    <source>
        <dbReference type="EMBL" id="MUN35514.1"/>
    </source>
</evidence>
<reference evidence="1 2" key="1">
    <citation type="submission" date="2019-11" db="EMBL/GenBank/DDBJ databases">
        <authorList>
            <person name="Cao P."/>
        </authorList>
    </citation>
    <scope>NUCLEOTIDE SEQUENCE [LARGE SCALE GENOMIC DNA]</scope>
    <source>
        <strain evidence="1 2">NEAU-AAG5</strain>
    </source>
</reference>
<name>A0A7K1KTK0_9ACTN</name>
<sequence>MPVEQKAGWDDILVRDNFQDQGQTPTPDPMWRSPDLIPFGSDILDFDLLESSYNGPDLGVRHPIVYGGLNRVYVRGKSLRSGCPASGHVRLYYAAGGLFLDPRAWHPIYAESGDLTVPFVARGGSRQIAPGQICVSANAFVLPNRLPPGHYCMIGTVDTPAHPMPPRLPVFNSNVDYVNWVKNNPDVCWRNIDVIPCEQRRYVLTSLTIGNLNDTPTKYVFGVSGTHLPDGTAVFSSTDQRFPFVLPPVQIYAPGEDEVYSRSITLPPHYSGTVTVVVEFSQPLPCDATLMLRAYNPVTSSPGTLEHRLAVPLTGAQEAAEPGRFILLGEYTFVASRSAS</sequence>
<dbReference type="Proteomes" id="UP000432015">
    <property type="component" value="Unassembled WGS sequence"/>
</dbReference>
<gene>
    <name evidence="1" type="ORF">GNZ18_02725</name>
</gene>
<dbReference type="RefSeq" id="WP_156214448.1">
    <property type="nucleotide sequence ID" value="NZ_WOFH01000001.1"/>
</dbReference>
<accession>A0A7K1KTK0</accession>
<evidence type="ECO:0000313" key="2">
    <source>
        <dbReference type="Proteomes" id="UP000432015"/>
    </source>
</evidence>
<comment type="caution">
    <text evidence="1">The sequence shown here is derived from an EMBL/GenBank/DDBJ whole genome shotgun (WGS) entry which is preliminary data.</text>
</comment>
<dbReference type="AlphaFoldDB" id="A0A7K1KTK0"/>
<dbReference type="EMBL" id="WOFH01000001">
    <property type="protein sequence ID" value="MUN35514.1"/>
    <property type="molecule type" value="Genomic_DNA"/>
</dbReference>